<organism evidence="4 5">
    <name type="scientific">Mesobacillus stamsii</name>
    <dbReference type="NCBI Taxonomy" id="225347"/>
    <lineage>
        <taxon>Bacteria</taxon>
        <taxon>Bacillati</taxon>
        <taxon>Bacillota</taxon>
        <taxon>Bacilli</taxon>
        <taxon>Bacillales</taxon>
        <taxon>Bacillaceae</taxon>
        <taxon>Mesobacillus</taxon>
    </lineage>
</organism>
<keyword evidence="1" id="KW-0175">Coiled coil</keyword>
<sequence>MMKTRQDAWTEENDLLLAETVLRHVREGSTQLNAFEEVGDKLDRTSAACGFRWNAVVRHSYEKALQLAKKQRKQRQRILGKDQSGKKKLLYNPPVPTIDDSLTASLPAAELNNGDQPSFDLSILEQDDKQIDAALMAEMQEFVNKDKTPKDYSVETAEELAEIPAKTVETPVSRTAPVRYTVPPTGLTMGHVIAYLQSLSGSSLQIDIYKSENERLKREINSLRKQNEDLQNKITSLEENTNTMQEDYETLMKIMNRARKLALFDEEERSATKFKMDRNGNLEKVAE</sequence>
<feature type="region of interest" description="Disordered" evidence="2">
    <location>
        <begin position="73"/>
        <end position="93"/>
    </location>
</feature>
<proteinExistence type="predicted"/>
<dbReference type="Proteomes" id="UP001242313">
    <property type="component" value="Unassembled WGS sequence"/>
</dbReference>
<keyword evidence="5" id="KW-1185">Reference proteome</keyword>
<dbReference type="PANTHER" id="PTHR41302">
    <property type="entry name" value="PRESPORE-SPECIFIC TRANSCRIPTIONAL REGULATOR RSFA-RELATED"/>
    <property type="match status" value="1"/>
</dbReference>
<dbReference type="PROSITE" id="PS50090">
    <property type="entry name" value="MYB_LIKE"/>
    <property type="match status" value="1"/>
</dbReference>
<reference evidence="4 5" key="1">
    <citation type="submission" date="2023-07" db="EMBL/GenBank/DDBJ databases">
        <title>Genomic Encyclopedia of Type Strains, Phase IV (KMG-IV): sequencing the most valuable type-strain genomes for metagenomic binning, comparative biology and taxonomic classification.</title>
        <authorList>
            <person name="Goeker M."/>
        </authorList>
    </citation>
    <scope>NUCLEOTIDE SEQUENCE [LARGE SCALE GENOMIC DNA]</scope>
    <source>
        <strain evidence="4 5">DSM 19598</strain>
    </source>
</reference>
<evidence type="ECO:0000256" key="1">
    <source>
        <dbReference type="SAM" id="Coils"/>
    </source>
</evidence>
<comment type="caution">
    <text evidence="4">The sequence shown here is derived from an EMBL/GenBank/DDBJ whole genome shotgun (WGS) entry which is preliminary data.</text>
</comment>
<dbReference type="EMBL" id="JAUSUN010000012">
    <property type="protein sequence ID" value="MDQ0414134.1"/>
    <property type="molecule type" value="Genomic_DNA"/>
</dbReference>
<feature type="domain" description="Myb-like" evidence="3">
    <location>
        <begin position="1"/>
        <end position="57"/>
    </location>
</feature>
<protein>
    <submittedName>
        <fullName evidence="4">Prespore-specific regulator</fullName>
    </submittedName>
</protein>
<feature type="coiled-coil region" evidence="1">
    <location>
        <begin position="199"/>
        <end position="247"/>
    </location>
</feature>
<dbReference type="InterPro" id="IPR014243">
    <property type="entry name" value="RsfA-like"/>
</dbReference>
<evidence type="ECO:0000313" key="5">
    <source>
        <dbReference type="Proteomes" id="UP001242313"/>
    </source>
</evidence>
<evidence type="ECO:0000256" key="2">
    <source>
        <dbReference type="SAM" id="MobiDB-lite"/>
    </source>
</evidence>
<name>A0ABU0FW38_9BACI</name>
<evidence type="ECO:0000313" key="4">
    <source>
        <dbReference type="EMBL" id="MDQ0414134.1"/>
    </source>
</evidence>
<evidence type="ECO:0000259" key="3">
    <source>
        <dbReference type="PROSITE" id="PS50090"/>
    </source>
</evidence>
<dbReference type="InterPro" id="IPR001005">
    <property type="entry name" value="SANT/Myb"/>
</dbReference>
<gene>
    <name evidence="4" type="ORF">J2S25_002341</name>
</gene>
<dbReference type="PANTHER" id="PTHR41302:SF1">
    <property type="entry name" value="PRESPORE-SPECIFIC TRANSCRIPTIONAL REGULATOR RSFA"/>
    <property type="match status" value="1"/>
</dbReference>
<dbReference type="NCBIfam" id="TIGR02894">
    <property type="entry name" value="DNA_bind_RsfA"/>
    <property type="match status" value="1"/>
</dbReference>
<accession>A0ABU0FW38</accession>